<dbReference type="InterPro" id="IPR011990">
    <property type="entry name" value="TPR-like_helical_dom_sf"/>
</dbReference>
<accession>A0ABR1P3T8</accession>
<proteinExistence type="predicted"/>
<dbReference type="InterPro" id="IPR053209">
    <property type="entry name" value="Gramillin-biosynth_MTr"/>
</dbReference>
<dbReference type="Gene3D" id="2.170.270.10">
    <property type="entry name" value="SET domain"/>
    <property type="match status" value="1"/>
</dbReference>
<evidence type="ECO:0000313" key="3">
    <source>
        <dbReference type="EMBL" id="KAK7725472.1"/>
    </source>
</evidence>
<keyword evidence="1" id="KW-0802">TPR repeat</keyword>
<evidence type="ECO:0000256" key="1">
    <source>
        <dbReference type="PROSITE-ProRule" id="PRU00339"/>
    </source>
</evidence>
<evidence type="ECO:0000259" key="2">
    <source>
        <dbReference type="PROSITE" id="PS50280"/>
    </source>
</evidence>
<gene>
    <name evidence="3" type="ORF">SLS63_008075</name>
</gene>
<dbReference type="PANTHER" id="PTHR47643">
    <property type="entry name" value="TPR DOMAIN PROTEIN (AFU_ORTHOLOGUE AFUA_5G12710)"/>
    <property type="match status" value="1"/>
</dbReference>
<evidence type="ECO:0000313" key="4">
    <source>
        <dbReference type="Proteomes" id="UP001430848"/>
    </source>
</evidence>
<dbReference type="SUPFAM" id="SSF48452">
    <property type="entry name" value="TPR-like"/>
    <property type="match status" value="1"/>
</dbReference>
<dbReference type="CDD" id="cd20071">
    <property type="entry name" value="SET_SMYD"/>
    <property type="match status" value="1"/>
</dbReference>
<dbReference type="Pfam" id="PF00856">
    <property type="entry name" value="SET"/>
    <property type="match status" value="1"/>
</dbReference>
<comment type="caution">
    <text evidence="3">The sequence shown here is derived from an EMBL/GenBank/DDBJ whole genome shotgun (WGS) entry which is preliminary data.</text>
</comment>
<dbReference type="PANTHER" id="PTHR47643:SF2">
    <property type="entry name" value="TPR DOMAIN PROTEIN (AFU_ORTHOLOGUE AFUA_5G12710)"/>
    <property type="match status" value="1"/>
</dbReference>
<dbReference type="SUPFAM" id="SSF82199">
    <property type="entry name" value="SET domain"/>
    <property type="match status" value="1"/>
</dbReference>
<keyword evidence="4" id="KW-1185">Reference proteome</keyword>
<dbReference type="EMBL" id="JAKNSF020000049">
    <property type="protein sequence ID" value="KAK7725472.1"/>
    <property type="molecule type" value="Genomic_DNA"/>
</dbReference>
<organism evidence="3 4">
    <name type="scientific">Diaporthe eres</name>
    <name type="common">Phomopsis oblonga</name>
    <dbReference type="NCBI Taxonomy" id="83184"/>
    <lineage>
        <taxon>Eukaryota</taxon>
        <taxon>Fungi</taxon>
        <taxon>Dikarya</taxon>
        <taxon>Ascomycota</taxon>
        <taxon>Pezizomycotina</taxon>
        <taxon>Sordariomycetes</taxon>
        <taxon>Sordariomycetidae</taxon>
        <taxon>Diaporthales</taxon>
        <taxon>Diaporthaceae</taxon>
        <taxon>Diaporthe</taxon>
        <taxon>Diaporthe eres species complex</taxon>
    </lineage>
</organism>
<name>A0ABR1P3T8_DIAER</name>
<dbReference type="InterPro" id="IPR019734">
    <property type="entry name" value="TPR_rpt"/>
</dbReference>
<feature type="domain" description="SET" evidence="2">
    <location>
        <begin position="361"/>
        <end position="553"/>
    </location>
</feature>
<feature type="repeat" description="TPR" evidence="1">
    <location>
        <begin position="287"/>
        <end position="320"/>
    </location>
</feature>
<dbReference type="Proteomes" id="UP001430848">
    <property type="component" value="Unassembled WGS sequence"/>
</dbReference>
<sequence length="585" mass="63944">MTIRPNDASTVYLTPGEINRIRTTVSSTLRNASQLKGTPRQPRDAASSIREATAASLMADMAVSSRNQGRDESLPVLTVGQPYPPCNTPTSDLLLIKLADLRLETHHRGCKLMLKRAAGIRGKGVSAVVQLAARSWTLVQGVDGEEDVERLEGEAILRIDHPSDLEWLDDEKGSLGQMPENGLEDEETAVQEAQRCKERGNKALAARDPASAYNHYTRGLSTLPQRQAKGSSRPSSTQLEALTRDLHRNRAHTNLLLNHLDAAKTDALSSLTGAASRGDSESAALDSKAYYRAGCAAYTLCEYEEAKEFFSRRQQLTPEVGDAAIRKTDERIRERETGAYDWPKVRAATALSRCREIDAASFVGRTRVEESHGRGRGLFAACDIPRGGLVLCEKAFCVAWGDGKASATAVTYDVRDGRIRVSPVGLVRAVVQKLRGTPSCIARVMELYGDYRGSEDVPDHEVHSGDNSSVVDVFRVHDIVSRNAFGLGPPPPNAGKPEAEFDGVGISTGLWVRAALINHSCVPNTEKEFVGDMMLVRAKRPISAGEEILHSYVDERSSYKARKEALMATWGFECGCGLCEKQKRR</sequence>
<protein>
    <recommendedName>
        <fullName evidence="2">SET domain-containing protein</fullName>
    </recommendedName>
</protein>
<dbReference type="Gene3D" id="1.25.40.10">
    <property type="entry name" value="Tetratricopeptide repeat domain"/>
    <property type="match status" value="1"/>
</dbReference>
<dbReference type="InterPro" id="IPR001214">
    <property type="entry name" value="SET_dom"/>
</dbReference>
<dbReference type="InterPro" id="IPR046341">
    <property type="entry name" value="SET_dom_sf"/>
</dbReference>
<reference evidence="3 4" key="1">
    <citation type="submission" date="2024-02" db="EMBL/GenBank/DDBJ databases">
        <title>De novo assembly and annotation of 12 fungi associated with fruit tree decline syndrome in Ontario, Canada.</title>
        <authorList>
            <person name="Sulman M."/>
            <person name="Ellouze W."/>
            <person name="Ilyukhin E."/>
        </authorList>
    </citation>
    <scope>NUCLEOTIDE SEQUENCE [LARGE SCALE GENOMIC DNA]</scope>
    <source>
        <strain evidence="3 4">M169</strain>
    </source>
</reference>
<dbReference type="SMART" id="SM00317">
    <property type="entry name" value="SET"/>
    <property type="match status" value="1"/>
</dbReference>
<dbReference type="PROSITE" id="PS50280">
    <property type="entry name" value="SET"/>
    <property type="match status" value="1"/>
</dbReference>
<dbReference type="SMART" id="SM00028">
    <property type="entry name" value="TPR"/>
    <property type="match status" value="2"/>
</dbReference>
<dbReference type="PROSITE" id="PS50005">
    <property type="entry name" value="TPR"/>
    <property type="match status" value="1"/>
</dbReference>